<accession>A0A8T2TWR4</accession>
<dbReference type="PANTHER" id="PTHR46502:SF2">
    <property type="entry name" value="16 KDA PHLOEM PROTEIN 2"/>
    <property type="match status" value="1"/>
</dbReference>
<feature type="domain" description="C2" evidence="3">
    <location>
        <begin position="68"/>
        <end position="173"/>
    </location>
</feature>
<name>A0A8T2TWR4_CERRI</name>
<dbReference type="GO" id="GO:0046872">
    <property type="term" value="F:metal ion binding"/>
    <property type="evidence" value="ECO:0007669"/>
    <property type="project" value="UniProtKB-KW"/>
</dbReference>
<proteinExistence type="predicted"/>
<dbReference type="PROSITE" id="PS50004">
    <property type="entry name" value="C2"/>
    <property type="match status" value="1"/>
</dbReference>
<comment type="caution">
    <text evidence="4">The sequence shown here is derived from an EMBL/GenBank/DDBJ whole genome shotgun (WGS) entry which is preliminary data.</text>
</comment>
<dbReference type="Pfam" id="PF00168">
    <property type="entry name" value="C2"/>
    <property type="match status" value="1"/>
</dbReference>
<dbReference type="InterPro" id="IPR035892">
    <property type="entry name" value="C2_domain_sf"/>
</dbReference>
<dbReference type="InterPro" id="IPR000008">
    <property type="entry name" value="C2_dom"/>
</dbReference>
<evidence type="ECO:0000313" key="5">
    <source>
        <dbReference type="Proteomes" id="UP000825935"/>
    </source>
</evidence>
<dbReference type="AlphaFoldDB" id="A0A8T2TWR4"/>
<dbReference type="CDD" id="cd00030">
    <property type="entry name" value="C2"/>
    <property type="match status" value="1"/>
</dbReference>
<evidence type="ECO:0000259" key="3">
    <source>
        <dbReference type="PROSITE" id="PS50004"/>
    </source>
</evidence>
<evidence type="ECO:0000313" key="4">
    <source>
        <dbReference type="EMBL" id="KAH7426106.1"/>
    </source>
</evidence>
<dbReference type="Gene3D" id="2.60.40.150">
    <property type="entry name" value="C2 domain"/>
    <property type="match status" value="1"/>
</dbReference>
<sequence length="173" mass="19389">MEAFRKSDPYAVLTCGARSNPVWTETLLEKKGKDELMGTVRVPQANIVYSQKQVPPTKYKVELANRNFHGELEVHLKFYPKKSYKGTLNVKLLEGHDLISVAAADKIIDPYAMLKCDSQQHKITIMKNAGASLVWNETFVFKICGNASNLEVALFDKDTFSKDDPLGNVTIPL</sequence>
<reference evidence="4" key="1">
    <citation type="submission" date="2021-08" db="EMBL/GenBank/DDBJ databases">
        <title>WGS assembly of Ceratopteris richardii.</title>
        <authorList>
            <person name="Marchant D.B."/>
            <person name="Chen G."/>
            <person name="Jenkins J."/>
            <person name="Shu S."/>
            <person name="Leebens-Mack J."/>
            <person name="Grimwood J."/>
            <person name="Schmutz J."/>
            <person name="Soltis P."/>
            <person name="Soltis D."/>
            <person name="Chen Z.-H."/>
        </authorList>
    </citation>
    <scope>NUCLEOTIDE SEQUENCE</scope>
    <source>
        <strain evidence="4">Whitten #5841</strain>
        <tissue evidence="4">Leaf</tissue>
    </source>
</reference>
<evidence type="ECO:0000256" key="1">
    <source>
        <dbReference type="ARBA" id="ARBA00022723"/>
    </source>
</evidence>
<protein>
    <recommendedName>
        <fullName evidence="3">C2 domain-containing protein</fullName>
    </recommendedName>
</protein>
<keyword evidence="1" id="KW-0479">Metal-binding</keyword>
<evidence type="ECO:0000256" key="2">
    <source>
        <dbReference type="ARBA" id="ARBA00022837"/>
    </source>
</evidence>
<keyword evidence="5" id="KW-1185">Reference proteome</keyword>
<organism evidence="4 5">
    <name type="scientific">Ceratopteris richardii</name>
    <name type="common">Triangle waterfern</name>
    <dbReference type="NCBI Taxonomy" id="49495"/>
    <lineage>
        <taxon>Eukaryota</taxon>
        <taxon>Viridiplantae</taxon>
        <taxon>Streptophyta</taxon>
        <taxon>Embryophyta</taxon>
        <taxon>Tracheophyta</taxon>
        <taxon>Polypodiopsida</taxon>
        <taxon>Polypodiidae</taxon>
        <taxon>Polypodiales</taxon>
        <taxon>Pteridineae</taxon>
        <taxon>Pteridaceae</taxon>
        <taxon>Parkerioideae</taxon>
        <taxon>Ceratopteris</taxon>
    </lineage>
</organism>
<keyword evidence="2" id="KW-0106">Calcium</keyword>
<gene>
    <name evidence="4" type="ORF">KP509_11G085100</name>
</gene>
<dbReference type="SMART" id="SM00239">
    <property type="entry name" value="C2"/>
    <property type="match status" value="1"/>
</dbReference>
<dbReference type="Proteomes" id="UP000825935">
    <property type="component" value="Chromosome 11"/>
</dbReference>
<dbReference type="EMBL" id="CM035416">
    <property type="protein sequence ID" value="KAH7426106.1"/>
    <property type="molecule type" value="Genomic_DNA"/>
</dbReference>
<dbReference type="OrthoDB" id="419768at2759"/>
<dbReference type="SUPFAM" id="SSF49562">
    <property type="entry name" value="C2 domain (Calcium/lipid-binding domain, CaLB)"/>
    <property type="match status" value="2"/>
</dbReference>
<dbReference type="PANTHER" id="PTHR46502">
    <property type="entry name" value="C2 DOMAIN-CONTAINING"/>
    <property type="match status" value="1"/>
</dbReference>